<reference evidence="3 4" key="1">
    <citation type="journal article" date="2011" name="Stand. Genomic Sci.">
        <title>Non-contiguous finished genome sequence and contextual data of the filamentous soil bacterium Ktedonobacter racemifer type strain (SOSP1-21).</title>
        <authorList>
            <person name="Chang Y.J."/>
            <person name="Land M."/>
            <person name="Hauser L."/>
            <person name="Chertkov O."/>
            <person name="Del Rio T.G."/>
            <person name="Nolan M."/>
            <person name="Copeland A."/>
            <person name="Tice H."/>
            <person name="Cheng J.F."/>
            <person name="Lucas S."/>
            <person name="Han C."/>
            <person name="Goodwin L."/>
            <person name="Pitluck S."/>
            <person name="Ivanova N."/>
            <person name="Ovchinikova G."/>
            <person name="Pati A."/>
            <person name="Chen A."/>
            <person name="Palaniappan K."/>
            <person name="Mavromatis K."/>
            <person name="Liolios K."/>
            <person name="Brettin T."/>
            <person name="Fiebig A."/>
            <person name="Rohde M."/>
            <person name="Abt B."/>
            <person name="Goker M."/>
            <person name="Detter J.C."/>
            <person name="Woyke T."/>
            <person name="Bristow J."/>
            <person name="Eisen J.A."/>
            <person name="Markowitz V."/>
            <person name="Hugenholtz P."/>
            <person name="Kyrpides N.C."/>
            <person name="Klenk H.P."/>
            <person name="Lapidus A."/>
        </authorList>
    </citation>
    <scope>NUCLEOTIDE SEQUENCE [LARGE SCALE GENOMIC DNA]</scope>
    <source>
        <strain evidence="4">DSM 44963</strain>
    </source>
</reference>
<sequence length="256" mass="27852">MGLLERRVALVTGADSGIGRAIALLFAREGASVVVNYAHNEQKANEVRSMIEQQGGTCFVQQADISQYQQAQGLAQRASEQFGRLDILVNNAGMEIHSPFLDVTEEQFDRVVDTNLKGAFFCAQAAAREMVKQNTRGQIINISSVHEDLPMPENVPYCCAKGGMRMMMRTICLELAKHNITVNNIAPGAIDTPIDADVKSDPNKYKALIDEIPLHRMGQPEEVAHLALYLASGAAEYVTGSTFVIDGGLMRNTGAL</sequence>
<dbReference type="SUPFAM" id="SSF51735">
    <property type="entry name" value="NAD(P)-binding Rossmann-fold domains"/>
    <property type="match status" value="1"/>
</dbReference>
<dbReference type="eggNOG" id="COG1028">
    <property type="taxonomic scope" value="Bacteria"/>
</dbReference>
<dbReference type="Gene3D" id="3.40.50.720">
    <property type="entry name" value="NAD(P)-binding Rossmann-like Domain"/>
    <property type="match status" value="1"/>
</dbReference>
<dbReference type="PRINTS" id="PR00081">
    <property type="entry name" value="GDHRDH"/>
</dbReference>
<dbReference type="PROSITE" id="PS00061">
    <property type="entry name" value="ADH_SHORT"/>
    <property type="match status" value="1"/>
</dbReference>
<dbReference type="InParanoid" id="D6TZM7"/>
<dbReference type="FunCoup" id="D6TZM7">
    <property type="interactions" value="250"/>
</dbReference>
<dbReference type="NCBIfam" id="NF009384">
    <property type="entry name" value="PRK12743.1"/>
    <property type="match status" value="1"/>
</dbReference>
<evidence type="ECO:0000313" key="3">
    <source>
        <dbReference type="EMBL" id="EFH82017.1"/>
    </source>
</evidence>
<dbReference type="EMBL" id="ADVG01000004">
    <property type="protein sequence ID" value="EFH82017.1"/>
    <property type="molecule type" value="Genomic_DNA"/>
</dbReference>
<evidence type="ECO:0000256" key="2">
    <source>
        <dbReference type="ARBA" id="ARBA00023002"/>
    </source>
</evidence>
<dbReference type="AlphaFoldDB" id="D6TZM7"/>
<dbReference type="PANTHER" id="PTHR42760:SF132">
    <property type="entry name" value="SHORT-CHAIN DEHYDROGENASE_REDUCTASE FAMILY PROTEIN"/>
    <property type="match status" value="1"/>
</dbReference>
<dbReference type="OrthoDB" id="9779552at2"/>
<accession>D6TZM7</accession>
<evidence type="ECO:0000256" key="1">
    <source>
        <dbReference type="ARBA" id="ARBA00006484"/>
    </source>
</evidence>
<organism evidence="3 4">
    <name type="scientific">Ktedonobacter racemifer DSM 44963</name>
    <dbReference type="NCBI Taxonomy" id="485913"/>
    <lineage>
        <taxon>Bacteria</taxon>
        <taxon>Bacillati</taxon>
        <taxon>Chloroflexota</taxon>
        <taxon>Ktedonobacteria</taxon>
        <taxon>Ktedonobacterales</taxon>
        <taxon>Ktedonobacteraceae</taxon>
        <taxon>Ktedonobacter</taxon>
    </lineage>
</organism>
<evidence type="ECO:0000313" key="4">
    <source>
        <dbReference type="Proteomes" id="UP000004508"/>
    </source>
</evidence>
<gene>
    <name evidence="3" type="ORF">Krac_2791</name>
</gene>
<keyword evidence="4" id="KW-1185">Reference proteome</keyword>
<protein>
    <submittedName>
        <fullName evidence="3">Short-chain dehydrogenase/reductase SDR</fullName>
    </submittedName>
</protein>
<dbReference type="Proteomes" id="UP000004508">
    <property type="component" value="Unassembled WGS sequence"/>
</dbReference>
<dbReference type="FunFam" id="3.40.50.720:FF:000084">
    <property type="entry name" value="Short-chain dehydrogenase reductase"/>
    <property type="match status" value="1"/>
</dbReference>
<dbReference type="STRING" id="485913.Krac_2791"/>
<proteinExistence type="inferred from homology"/>
<dbReference type="InterPro" id="IPR002347">
    <property type="entry name" value="SDR_fam"/>
</dbReference>
<dbReference type="InterPro" id="IPR036291">
    <property type="entry name" value="NAD(P)-bd_dom_sf"/>
</dbReference>
<dbReference type="Pfam" id="PF13561">
    <property type="entry name" value="adh_short_C2"/>
    <property type="match status" value="1"/>
</dbReference>
<dbReference type="RefSeq" id="WP_007919793.1">
    <property type="nucleotide sequence ID" value="NZ_ADVG01000004.1"/>
</dbReference>
<dbReference type="GO" id="GO:0016616">
    <property type="term" value="F:oxidoreductase activity, acting on the CH-OH group of donors, NAD or NADP as acceptor"/>
    <property type="evidence" value="ECO:0007669"/>
    <property type="project" value="TreeGrafter"/>
</dbReference>
<dbReference type="NCBIfam" id="NF005559">
    <property type="entry name" value="PRK07231.1"/>
    <property type="match status" value="1"/>
</dbReference>
<name>D6TZM7_KTERA</name>
<dbReference type="InterPro" id="IPR020904">
    <property type="entry name" value="Sc_DH/Rdtase_CS"/>
</dbReference>
<comment type="caution">
    <text evidence="3">The sequence shown here is derived from an EMBL/GenBank/DDBJ whole genome shotgun (WGS) entry which is preliminary data.</text>
</comment>
<dbReference type="PRINTS" id="PR00080">
    <property type="entry name" value="SDRFAMILY"/>
</dbReference>
<dbReference type="PANTHER" id="PTHR42760">
    <property type="entry name" value="SHORT-CHAIN DEHYDROGENASES/REDUCTASES FAMILY MEMBER"/>
    <property type="match status" value="1"/>
</dbReference>
<keyword evidence="2" id="KW-0560">Oxidoreductase</keyword>
<comment type="similarity">
    <text evidence="1">Belongs to the short-chain dehydrogenases/reductases (SDR) family.</text>
</comment>